<feature type="domain" description="H15" evidence="9">
    <location>
        <begin position="286"/>
        <end position="361"/>
    </location>
</feature>
<keyword evidence="4" id="KW-0158">Chromosome</keyword>
<evidence type="ECO:0000256" key="6">
    <source>
        <dbReference type="ARBA" id="ARBA00023125"/>
    </source>
</evidence>
<accession>H2TVG9</accession>
<dbReference type="Gene3D" id="1.10.10.10">
    <property type="entry name" value="Winged helix-like DNA-binding domain superfamily/Winged helix DNA-binding domain"/>
    <property type="match status" value="3"/>
</dbReference>
<feature type="compositionally biased region" description="Basic and acidic residues" evidence="8">
    <location>
        <begin position="488"/>
        <end position="510"/>
    </location>
</feature>
<dbReference type="GeneTree" id="ENSGT00940000155314"/>
<dbReference type="InterPro" id="IPR036390">
    <property type="entry name" value="WH_DNA-bd_sf"/>
</dbReference>
<dbReference type="STRING" id="31033.ENSTRUP00000076255"/>
<keyword evidence="11" id="KW-1185">Reference proteome</keyword>
<dbReference type="GO" id="GO:0070828">
    <property type="term" value="P:heterochromatin organization"/>
    <property type="evidence" value="ECO:0007669"/>
    <property type="project" value="TreeGrafter"/>
</dbReference>
<feature type="domain" description="H15" evidence="9">
    <location>
        <begin position="117"/>
        <end position="192"/>
    </location>
</feature>
<feature type="compositionally biased region" description="Pro residues" evidence="8">
    <location>
        <begin position="443"/>
        <end position="453"/>
    </location>
</feature>
<dbReference type="SMART" id="SM00526">
    <property type="entry name" value="H15"/>
    <property type="match status" value="3"/>
</dbReference>
<dbReference type="GO" id="GO:0005634">
    <property type="term" value="C:nucleus"/>
    <property type="evidence" value="ECO:0007669"/>
    <property type="project" value="UniProtKB-SubCell"/>
</dbReference>
<proteinExistence type="predicted"/>
<evidence type="ECO:0000259" key="9">
    <source>
        <dbReference type="PROSITE" id="PS51504"/>
    </source>
</evidence>
<feature type="compositionally biased region" description="Acidic residues" evidence="8">
    <location>
        <begin position="22"/>
        <end position="34"/>
    </location>
</feature>
<evidence type="ECO:0000256" key="3">
    <source>
        <dbReference type="ARBA" id="ARBA00019297"/>
    </source>
</evidence>
<evidence type="ECO:0000256" key="5">
    <source>
        <dbReference type="ARBA" id="ARBA00022737"/>
    </source>
</evidence>
<gene>
    <name evidence="10" type="primary">hp1bp3</name>
</gene>
<reference evidence="10" key="3">
    <citation type="submission" date="2025-09" db="UniProtKB">
        <authorList>
            <consortium name="Ensembl"/>
        </authorList>
    </citation>
    <scope>IDENTIFICATION</scope>
</reference>
<feature type="domain" description="H15" evidence="9">
    <location>
        <begin position="197"/>
        <end position="278"/>
    </location>
</feature>
<feature type="region of interest" description="Disordered" evidence="8">
    <location>
        <begin position="387"/>
        <end position="554"/>
    </location>
</feature>
<dbReference type="HOGENOM" id="CLU_035727_0_0_1"/>
<dbReference type="GO" id="GO:0003677">
    <property type="term" value="F:DNA binding"/>
    <property type="evidence" value="ECO:0007669"/>
    <property type="project" value="UniProtKB-KW"/>
</dbReference>
<dbReference type="Proteomes" id="UP000005226">
    <property type="component" value="Chromosome 19"/>
</dbReference>
<reference evidence="10" key="2">
    <citation type="submission" date="2025-08" db="UniProtKB">
        <authorList>
            <consortium name="Ensembl"/>
        </authorList>
    </citation>
    <scope>IDENTIFICATION</scope>
</reference>
<feature type="compositionally biased region" description="Basic residues" evidence="8">
    <location>
        <begin position="537"/>
        <end position="554"/>
    </location>
</feature>
<dbReference type="InterPro" id="IPR005818">
    <property type="entry name" value="Histone_H1/H5_H15"/>
</dbReference>
<feature type="compositionally biased region" description="Basic residues" evidence="8">
    <location>
        <begin position="387"/>
        <end position="403"/>
    </location>
</feature>
<dbReference type="PANTHER" id="PTHR15832">
    <property type="entry name" value="SHC (SRC HOMOLOGY DOMAIN C-TERMINAL) ADAPTOR HOMOLOG"/>
    <property type="match status" value="1"/>
</dbReference>
<dbReference type="AlphaFoldDB" id="H2TVG9"/>
<keyword evidence="7" id="KW-0539">Nucleus</keyword>
<feature type="compositionally biased region" description="Basic residues" evidence="8">
    <location>
        <begin position="411"/>
        <end position="423"/>
    </location>
</feature>
<comment type="subcellular location">
    <subcellularLocation>
        <location evidence="2">Chromosome</location>
    </subcellularLocation>
    <subcellularLocation>
        <location evidence="1">Nucleus</location>
    </subcellularLocation>
</comment>
<dbReference type="GO" id="GO:0000786">
    <property type="term" value="C:nucleosome"/>
    <property type="evidence" value="ECO:0007669"/>
    <property type="project" value="InterPro"/>
</dbReference>
<dbReference type="SUPFAM" id="SSF46785">
    <property type="entry name" value="Winged helix' DNA-binding domain"/>
    <property type="match status" value="3"/>
</dbReference>
<dbReference type="Ensembl" id="ENSTRUT00000028794.3">
    <property type="protein sequence ID" value="ENSTRUP00000028678.3"/>
    <property type="gene ID" value="ENSTRUG00000011361.3"/>
</dbReference>
<keyword evidence="5" id="KW-0677">Repeat</keyword>
<dbReference type="PANTHER" id="PTHR15832:SF1">
    <property type="entry name" value="HETEROCHROMATIN PROTEIN 1-BINDING PROTEIN 3"/>
    <property type="match status" value="1"/>
</dbReference>
<evidence type="ECO:0000313" key="11">
    <source>
        <dbReference type="Proteomes" id="UP000005226"/>
    </source>
</evidence>
<name>H2TVG9_TAKRU</name>
<dbReference type="CDD" id="cd00073">
    <property type="entry name" value="H15"/>
    <property type="match status" value="1"/>
</dbReference>
<evidence type="ECO:0000256" key="7">
    <source>
        <dbReference type="ARBA" id="ARBA00023242"/>
    </source>
</evidence>
<dbReference type="GO" id="GO:0031491">
    <property type="term" value="F:nucleosome binding"/>
    <property type="evidence" value="ECO:0007669"/>
    <property type="project" value="TreeGrafter"/>
</dbReference>
<keyword evidence="6" id="KW-0238">DNA-binding</keyword>
<reference evidence="10 11" key="1">
    <citation type="journal article" date="2011" name="Genome Biol. Evol.">
        <title>Integration of the genetic map and genome assembly of fugu facilitates insights into distinct features of genome evolution in teleosts and mammals.</title>
        <authorList>
            <person name="Kai W."/>
            <person name="Kikuchi K."/>
            <person name="Tohari S."/>
            <person name="Chew A.K."/>
            <person name="Tay A."/>
            <person name="Fujiwara A."/>
            <person name="Hosoya S."/>
            <person name="Suetake H."/>
            <person name="Naruse K."/>
            <person name="Brenner S."/>
            <person name="Suzuki Y."/>
            <person name="Venkatesh B."/>
        </authorList>
    </citation>
    <scope>NUCLEOTIDE SEQUENCE [LARGE SCALE GENOMIC DNA]</scope>
</reference>
<feature type="region of interest" description="Disordered" evidence="8">
    <location>
        <begin position="16"/>
        <end position="77"/>
    </location>
</feature>
<dbReference type="Pfam" id="PF00538">
    <property type="entry name" value="Linker_histone"/>
    <property type="match status" value="3"/>
</dbReference>
<evidence type="ECO:0000256" key="1">
    <source>
        <dbReference type="ARBA" id="ARBA00004123"/>
    </source>
</evidence>
<dbReference type="GO" id="GO:0006334">
    <property type="term" value="P:nucleosome assembly"/>
    <property type="evidence" value="ECO:0007669"/>
    <property type="project" value="InterPro"/>
</dbReference>
<protein>
    <recommendedName>
        <fullName evidence="3">Heterochromatin protein 1-binding protein 3</fullName>
    </recommendedName>
</protein>
<evidence type="ECO:0000313" key="10">
    <source>
        <dbReference type="Ensembl" id="ENSTRUP00000028678.3"/>
    </source>
</evidence>
<evidence type="ECO:0000256" key="2">
    <source>
        <dbReference type="ARBA" id="ARBA00004286"/>
    </source>
</evidence>
<dbReference type="InterPro" id="IPR036388">
    <property type="entry name" value="WH-like_DNA-bd_sf"/>
</dbReference>
<evidence type="ECO:0000256" key="4">
    <source>
        <dbReference type="ARBA" id="ARBA00022454"/>
    </source>
</evidence>
<evidence type="ECO:0000256" key="8">
    <source>
        <dbReference type="SAM" id="MobiDB-lite"/>
    </source>
</evidence>
<dbReference type="PROSITE" id="PS51504">
    <property type="entry name" value="H15"/>
    <property type="match status" value="3"/>
</dbReference>
<organism evidence="10 11">
    <name type="scientific">Takifugu rubripes</name>
    <name type="common">Japanese pufferfish</name>
    <name type="synonym">Fugu rubripes</name>
    <dbReference type="NCBI Taxonomy" id="31033"/>
    <lineage>
        <taxon>Eukaryota</taxon>
        <taxon>Metazoa</taxon>
        <taxon>Chordata</taxon>
        <taxon>Craniata</taxon>
        <taxon>Vertebrata</taxon>
        <taxon>Euteleostomi</taxon>
        <taxon>Actinopterygii</taxon>
        <taxon>Neopterygii</taxon>
        <taxon>Teleostei</taxon>
        <taxon>Neoteleostei</taxon>
        <taxon>Acanthomorphata</taxon>
        <taxon>Eupercaria</taxon>
        <taxon>Tetraodontiformes</taxon>
        <taxon>Tetradontoidea</taxon>
        <taxon>Tetraodontidae</taxon>
        <taxon>Takifugu</taxon>
    </lineage>
</organism>
<feature type="compositionally biased region" description="Basic and acidic residues" evidence="8">
    <location>
        <begin position="49"/>
        <end position="77"/>
    </location>
</feature>
<sequence length="554" mass="60320">MCVDSSSPAFLFCSLSSSEPEASPEESPAADEEAAASSAAASEPEEADAPGKPEAAENGEKTDGAAGEEKGEAAEKKELKDGYKYEKTKVKKVKRTIPAWASISGSKKVPVTNFSGTQHKVDDILIEAIMSCDDRGGVSYQSLLKYIGKKYPGMEIEKKKFLIKKAMKKHLEKGTIKQLKGKGLSGTFAIRNKPVLSKKAAQKMVSLGDALPLIITRLCEPKEASYNLIKKYLEQHFPNLNIENRPDVLRTALVKAVERRQLERITGKGASGTFQLKRTGNKVLLKGGVLEDAITAAITAMNEPKTCSTTTLRRYLIDANKDKKEYQLVAHLRRTLTKCKVLGWMEQITGHGFNGTYQLSFPFYPRYVNRTGCSSVLLSFVLRRPVKRPPPKVRHPPPTKKARSAAQSRAAGRRRALVKKSPAKKATPPAVLTGRKAKVVKEPSPPPPPPPKKATPVKKSAPPRKTKTPAVKKLSKRGSKQPKGGESSAKEDAGAPEKRRGASRRSKPDDSPAEEPAAKKAATKAGSRQPDEPANKKVAKSSKQTTRKSKRGKH</sequence>